<evidence type="ECO:0000313" key="2">
    <source>
        <dbReference type="EMBL" id="SDH60208.1"/>
    </source>
</evidence>
<keyword evidence="2" id="KW-0808">Transferase</keyword>
<dbReference type="InterPro" id="IPR000182">
    <property type="entry name" value="GNAT_dom"/>
</dbReference>
<dbReference type="Gene3D" id="3.40.630.30">
    <property type="match status" value="1"/>
</dbReference>
<dbReference type="AlphaFoldDB" id="A0A1G8DRE4"/>
<accession>A0A1G8DRE4</accession>
<dbReference type="InterPro" id="IPR052523">
    <property type="entry name" value="Trichothecene_AcTrans"/>
</dbReference>
<dbReference type="InterPro" id="IPR016181">
    <property type="entry name" value="Acyl_CoA_acyltransferase"/>
</dbReference>
<reference evidence="2 3" key="1">
    <citation type="submission" date="2016-10" db="EMBL/GenBank/DDBJ databases">
        <authorList>
            <person name="de Groot N.N."/>
        </authorList>
    </citation>
    <scope>NUCLEOTIDE SEQUENCE [LARGE SCALE GENOMIC DNA]</scope>
    <source>
        <strain evidence="2 3">DSM 44892</strain>
    </source>
</reference>
<name>A0A1G8DRE4_9NOCA</name>
<dbReference type="PANTHER" id="PTHR42791">
    <property type="entry name" value="GNAT FAMILY ACETYLTRANSFERASE"/>
    <property type="match status" value="1"/>
</dbReference>
<dbReference type="Pfam" id="PF00583">
    <property type="entry name" value="Acetyltransf_1"/>
    <property type="match status" value="1"/>
</dbReference>
<feature type="domain" description="N-acetyltransferase" evidence="1">
    <location>
        <begin position="6"/>
        <end position="190"/>
    </location>
</feature>
<evidence type="ECO:0000313" key="3">
    <source>
        <dbReference type="Proteomes" id="UP000183263"/>
    </source>
</evidence>
<protein>
    <submittedName>
        <fullName evidence="2">Acetyltransferase (GNAT) family protein</fullName>
    </submittedName>
</protein>
<sequence>MPELSRILAEAFHDDPMMVWIVPDADDRPRRLAGLFSAVTRYHHLGGGGVEVAVDGDGRVGGVTLWDPPGRWKQSTWSMLRMGPAMWRALGSRMKAGSEAERALEAVHPEEPHWYLSAIGTGAAARGGGFGKALLTSRLDRCDREGVPAYLESSNVANLPYYERFGFELVREVAIPGGGPSFYPMWRNPR</sequence>
<dbReference type="SUPFAM" id="SSF55729">
    <property type="entry name" value="Acyl-CoA N-acyltransferases (Nat)"/>
    <property type="match status" value="1"/>
</dbReference>
<dbReference type="EMBL" id="FNDN01000002">
    <property type="protein sequence ID" value="SDH60208.1"/>
    <property type="molecule type" value="Genomic_DNA"/>
</dbReference>
<proteinExistence type="predicted"/>
<dbReference type="PANTHER" id="PTHR42791:SF1">
    <property type="entry name" value="N-ACETYLTRANSFERASE DOMAIN-CONTAINING PROTEIN"/>
    <property type="match status" value="1"/>
</dbReference>
<dbReference type="PROSITE" id="PS51186">
    <property type="entry name" value="GNAT"/>
    <property type="match status" value="1"/>
</dbReference>
<dbReference type="Proteomes" id="UP000183263">
    <property type="component" value="Unassembled WGS sequence"/>
</dbReference>
<dbReference type="GO" id="GO:0016747">
    <property type="term" value="F:acyltransferase activity, transferring groups other than amino-acyl groups"/>
    <property type="evidence" value="ECO:0007669"/>
    <property type="project" value="InterPro"/>
</dbReference>
<organism evidence="2 3">
    <name type="scientific">Rhodococcus triatomae</name>
    <dbReference type="NCBI Taxonomy" id="300028"/>
    <lineage>
        <taxon>Bacteria</taxon>
        <taxon>Bacillati</taxon>
        <taxon>Actinomycetota</taxon>
        <taxon>Actinomycetes</taxon>
        <taxon>Mycobacteriales</taxon>
        <taxon>Nocardiaceae</taxon>
        <taxon>Rhodococcus</taxon>
    </lineage>
</organism>
<gene>
    <name evidence="2" type="ORF">SAMN05444695_102383</name>
</gene>
<keyword evidence="3" id="KW-1185">Reference proteome</keyword>
<evidence type="ECO:0000259" key="1">
    <source>
        <dbReference type="PROSITE" id="PS51186"/>
    </source>
</evidence>